<dbReference type="InterPro" id="IPR036291">
    <property type="entry name" value="NAD(P)-bd_dom_sf"/>
</dbReference>
<dbReference type="Gene3D" id="3.40.50.261">
    <property type="entry name" value="Succinyl-CoA synthetase domains"/>
    <property type="match status" value="1"/>
</dbReference>
<keyword evidence="2 5" id="KW-0816">Tricarboxylic acid cycle</keyword>
<dbReference type="InterPro" id="IPR005810">
    <property type="entry name" value="CoA_lig_alpha"/>
</dbReference>
<dbReference type="PANTHER" id="PTHR11117">
    <property type="entry name" value="SUCCINYL-COA LIGASE SUBUNIT ALPHA"/>
    <property type="match status" value="1"/>
</dbReference>
<dbReference type="InterPro" id="IPR017440">
    <property type="entry name" value="Cit_synth/succinyl-CoA_lig_AS"/>
</dbReference>
<dbReference type="OrthoDB" id="55711at2157"/>
<feature type="binding site" evidence="5">
    <location>
        <position position="163"/>
    </location>
    <ligand>
        <name>substrate</name>
        <note>ligand shared with subunit beta</note>
    </ligand>
</feature>
<comment type="subunit">
    <text evidence="5 8">Heterotetramer of two alpha and two beta subunits.</text>
</comment>
<dbReference type="NCBIfam" id="TIGR01019">
    <property type="entry name" value="sucCoAalpha"/>
    <property type="match status" value="1"/>
</dbReference>
<keyword evidence="11" id="KW-1185">Reference proteome</keyword>
<keyword evidence="3 5" id="KW-0436">Ligase</keyword>
<evidence type="ECO:0000256" key="3">
    <source>
        <dbReference type="ARBA" id="ARBA00022598"/>
    </source>
</evidence>
<dbReference type="GO" id="GO:0009361">
    <property type="term" value="C:succinate-CoA ligase complex (ADP-forming)"/>
    <property type="evidence" value="ECO:0007669"/>
    <property type="project" value="TreeGrafter"/>
</dbReference>
<dbReference type="AlphaFoldDB" id="A0A2V2NHC7"/>
<reference evidence="10 11" key="1">
    <citation type="submission" date="2018-05" db="EMBL/GenBank/DDBJ databases">
        <title>Draft genome of Methanospirillum stamsii Pt1.</title>
        <authorList>
            <person name="Dueholm M.S."/>
            <person name="Nielsen P.H."/>
            <person name="Bakmann L.F."/>
            <person name="Otzen D.E."/>
        </authorList>
    </citation>
    <scope>NUCLEOTIDE SEQUENCE [LARGE SCALE GENOMIC DNA]</scope>
    <source>
        <strain evidence="10 11">Pt1</strain>
    </source>
</reference>
<comment type="caution">
    <text evidence="10">The sequence shown here is derived from an EMBL/GenBank/DDBJ whole genome shotgun (WGS) entry which is preliminary data.</text>
</comment>
<dbReference type="UniPathway" id="UPA00223">
    <property type="reaction ID" value="UER00999"/>
</dbReference>
<comment type="catalytic activity">
    <reaction evidence="5 8">
        <text>succinate + ATP + CoA = succinyl-CoA + ADP + phosphate</text>
        <dbReference type="Rhea" id="RHEA:17661"/>
        <dbReference type="ChEBI" id="CHEBI:30031"/>
        <dbReference type="ChEBI" id="CHEBI:30616"/>
        <dbReference type="ChEBI" id="CHEBI:43474"/>
        <dbReference type="ChEBI" id="CHEBI:57287"/>
        <dbReference type="ChEBI" id="CHEBI:57292"/>
        <dbReference type="ChEBI" id="CHEBI:456216"/>
        <dbReference type="EC" id="6.2.1.5"/>
    </reaction>
</comment>
<comment type="pathway">
    <text evidence="5 8">Carbohydrate metabolism; tricarboxylic acid cycle; succinate from succinyl-CoA (ligase route): step 1/1.</text>
</comment>
<dbReference type="InterPro" id="IPR003781">
    <property type="entry name" value="CoA-bd"/>
</dbReference>
<comment type="similarity">
    <text evidence="5 7">Belongs to the succinate/malate CoA ligase alpha subunit family.</text>
</comment>
<dbReference type="InterPro" id="IPR005811">
    <property type="entry name" value="SUCC_ACL_C"/>
</dbReference>
<feature type="binding site" evidence="5">
    <location>
        <begin position="16"/>
        <end position="19"/>
    </location>
    <ligand>
        <name>CoA</name>
        <dbReference type="ChEBI" id="CHEBI:57287"/>
    </ligand>
</feature>
<comment type="catalytic activity">
    <reaction evidence="5">
        <text>GTP + succinate + CoA = succinyl-CoA + GDP + phosphate</text>
        <dbReference type="Rhea" id="RHEA:22120"/>
        <dbReference type="ChEBI" id="CHEBI:30031"/>
        <dbReference type="ChEBI" id="CHEBI:37565"/>
        <dbReference type="ChEBI" id="CHEBI:43474"/>
        <dbReference type="ChEBI" id="CHEBI:57287"/>
        <dbReference type="ChEBI" id="CHEBI:57292"/>
        <dbReference type="ChEBI" id="CHEBI:58189"/>
    </reaction>
</comment>
<dbReference type="GO" id="GO:0004775">
    <property type="term" value="F:succinate-CoA ligase (ADP-forming) activity"/>
    <property type="evidence" value="ECO:0007669"/>
    <property type="project" value="UniProtKB-UniRule"/>
</dbReference>
<dbReference type="SMART" id="SM00881">
    <property type="entry name" value="CoA_binding"/>
    <property type="match status" value="1"/>
</dbReference>
<evidence type="ECO:0000256" key="2">
    <source>
        <dbReference type="ARBA" id="ARBA00022532"/>
    </source>
</evidence>
<dbReference type="InterPro" id="IPR016102">
    <property type="entry name" value="Succinyl-CoA_synth-like"/>
</dbReference>
<evidence type="ECO:0000256" key="7">
    <source>
        <dbReference type="RuleBase" id="RU000677"/>
    </source>
</evidence>
<dbReference type="GO" id="GO:0000166">
    <property type="term" value="F:nucleotide binding"/>
    <property type="evidence" value="ECO:0007669"/>
    <property type="project" value="UniProtKB-KW"/>
</dbReference>
<feature type="binding site" evidence="5">
    <location>
        <position position="47"/>
    </location>
    <ligand>
        <name>CoA</name>
        <dbReference type="ChEBI" id="CHEBI:57287"/>
    </ligand>
</feature>
<accession>A0A2V2NHC7</accession>
<dbReference type="EMBL" id="QGMZ01000007">
    <property type="protein sequence ID" value="PWR75788.1"/>
    <property type="molecule type" value="Genomic_DNA"/>
</dbReference>
<dbReference type="SUPFAM" id="SSF51735">
    <property type="entry name" value="NAD(P)-binding Rossmann-fold domains"/>
    <property type="match status" value="1"/>
</dbReference>
<evidence type="ECO:0000256" key="1">
    <source>
        <dbReference type="ARBA" id="ARBA00001619"/>
    </source>
</evidence>
<dbReference type="Pfam" id="PF02629">
    <property type="entry name" value="CoA_binding"/>
    <property type="match status" value="1"/>
</dbReference>
<organism evidence="10 11">
    <name type="scientific">Methanospirillum stamsii</name>
    <dbReference type="NCBI Taxonomy" id="1277351"/>
    <lineage>
        <taxon>Archaea</taxon>
        <taxon>Methanobacteriati</taxon>
        <taxon>Methanobacteriota</taxon>
        <taxon>Stenosarchaea group</taxon>
        <taxon>Methanomicrobia</taxon>
        <taxon>Methanomicrobiales</taxon>
        <taxon>Methanospirillaceae</taxon>
        <taxon>Methanospirillum</taxon>
    </lineage>
</organism>
<dbReference type="GO" id="GO:0006099">
    <property type="term" value="P:tricarboxylic acid cycle"/>
    <property type="evidence" value="ECO:0007669"/>
    <property type="project" value="UniProtKB-UniRule"/>
</dbReference>
<dbReference type="Pfam" id="PF00549">
    <property type="entry name" value="Ligase_CoA"/>
    <property type="match status" value="1"/>
</dbReference>
<gene>
    <name evidence="5" type="primary">sucD</name>
    <name evidence="10" type="ORF">DLD82_02835</name>
</gene>
<keyword evidence="4 5" id="KW-0547">Nucleotide-binding</keyword>
<dbReference type="Proteomes" id="UP000245934">
    <property type="component" value="Unassembled WGS sequence"/>
</dbReference>
<evidence type="ECO:0000256" key="5">
    <source>
        <dbReference type="HAMAP-Rule" id="MF_01988"/>
    </source>
</evidence>
<evidence type="ECO:0000313" key="11">
    <source>
        <dbReference type="Proteomes" id="UP000245934"/>
    </source>
</evidence>
<dbReference type="SUPFAM" id="SSF52210">
    <property type="entry name" value="Succinyl-CoA synthetase domains"/>
    <property type="match status" value="1"/>
</dbReference>
<dbReference type="HAMAP" id="MF_01988">
    <property type="entry name" value="Succ_CoA_alpha"/>
    <property type="match status" value="1"/>
</dbReference>
<feature type="binding site" evidence="5">
    <location>
        <begin position="100"/>
        <end position="102"/>
    </location>
    <ligand>
        <name>CoA</name>
        <dbReference type="ChEBI" id="CHEBI:57287"/>
    </ligand>
</feature>
<dbReference type="RefSeq" id="WP_109939602.1">
    <property type="nucleotide sequence ID" value="NZ_CP176366.1"/>
</dbReference>
<dbReference type="PIRSF" id="PIRSF001553">
    <property type="entry name" value="SucCS_alpha"/>
    <property type="match status" value="1"/>
</dbReference>
<evidence type="ECO:0000256" key="8">
    <source>
        <dbReference type="RuleBase" id="RU000699"/>
    </source>
</evidence>
<dbReference type="PANTHER" id="PTHR11117:SF2">
    <property type="entry name" value="SUCCINATE--COA LIGASE [ADP_GDP-FORMING] SUBUNIT ALPHA, MITOCHONDRIAL"/>
    <property type="match status" value="1"/>
</dbReference>
<dbReference type="GO" id="GO:0004776">
    <property type="term" value="F:succinate-CoA ligase (GDP-forming) activity"/>
    <property type="evidence" value="ECO:0007669"/>
    <property type="project" value="TreeGrafter"/>
</dbReference>
<sequence length="288" mass="29468">MIYADKKTGVIVCGATGNQGSFHIDRMNQYARSVGGRGVVAGVTPGKGGQEVHGVPVYDSILQAAKNQDASAAVLFVPGSAAGDSIMEAADAGLDLVVAITEHIPVHDVMKAVTYAEFRGCNVIGPNCPGLFSPGEISMGIMPAHLASRGPVGVISRSGTLTYEVVHELTRAGIGQSSIVGIGGDPIIGQTFADALGQFAKDPETKAVVILGELGGNLEEEGARAAELPVVAFIAGTTAPPEKRMGHAGAIVTGGEGDAVAKIERLKKTGVPVADRLSQIPSLIRELL</sequence>
<evidence type="ECO:0000313" key="10">
    <source>
        <dbReference type="EMBL" id="PWR75788.1"/>
    </source>
</evidence>
<feature type="active site" description="Tele-phosphohistidine intermediate" evidence="5 6">
    <location>
        <position position="247"/>
    </location>
</feature>
<proteinExistence type="inferred from homology"/>
<evidence type="ECO:0000256" key="4">
    <source>
        <dbReference type="ARBA" id="ARBA00022741"/>
    </source>
</evidence>
<dbReference type="PRINTS" id="PR01798">
    <property type="entry name" value="SCOASYNTHASE"/>
</dbReference>
<dbReference type="PROSITE" id="PS00399">
    <property type="entry name" value="SUCCINYL_COA_LIG_2"/>
    <property type="match status" value="1"/>
</dbReference>
<name>A0A2V2NHC7_9EURY</name>
<dbReference type="PROSITE" id="PS01216">
    <property type="entry name" value="SUCCINYL_COA_LIG_1"/>
    <property type="match status" value="1"/>
</dbReference>
<comment type="function">
    <text evidence="5 8">Succinyl-CoA synthetase functions in the citric acid cycle (TCA), coupling the hydrolysis of succinyl-CoA to the synthesis of either ATP or GTP and thus represents the only step of substrate-level phosphorylation in the TCA. The alpha subunit of the enzyme binds the substrates coenzyme A and phosphate, while succinate binding and nucleotide specificity is provided by the beta subunit.</text>
</comment>
<dbReference type="Gene3D" id="3.40.50.720">
    <property type="entry name" value="NAD(P)-binding Rossmann-like Domain"/>
    <property type="match status" value="1"/>
</dbReference>
<protein>
    <recommendedName>
        <fullName evidence="5">Succinate--CoA ligase [ADP-forming] subunit alpha</fullName>
        <ecNumber evidence="5">6.2.1.5</ecNumber>
    </recommendedName>
    <alternativeName>
        <fullName evidence="5">Succinyl-CoA synthetase subunit alpha</fullName>
        <shortName evidence="5">SCS-alpha</shortName>
    </alternativeName>
</protein>
<dbReference type="GeneID" id="97609921"/>
<dbReference type="GO" id="GO:0043758">
    <property type="term" value="F:acetate-CoA ligase (ADP-forming) activity"/>
    <property type="evidence" value="ECO:0007669"/>
    <property type="project" value="UniProtKB-EC"/>
</dbReference>
<feature type="domain" description="CoA-binding" evidence="9">
    <location>
        <begin position="3"/>
        <end position="104"/>
    </location>
</feature>
<evidence type="ECO:0000259" key="9">
    <source>
        <dbReference type="SMART" id="SM00881"/>
    </source>
</evidence>
<dbReference type="InterPro" id="IPR033847">
    <property type="entry name" value="Citrt_syn/SCS-alpha_CS"/>
</dbReference>
<dbReference type="EC" id="6.2.1.5" evidence="5"/>
<comment type="catalytic activity">
    <reaction evidence="1">
        <text>acetate + ATP + CoA = acetyl-CoA + ADP + phosphate</text>
        <dbReference type="Rhea" id="RHEA:15081"/>
        <dbReference type="ChEBI" id="CHEBI:30089"/>
        <dbReference type="ChEBI" id="CHEBI:30616"/>
        <dbReference type="ChEBI" id="CHEBI:43474"/>
        <dbReference type="ChEBI" id="CHEBI:57287"/>
        <dbReference type="ChEBI" id="CHEBI:57288"/>
        <dbReference type="ChEBI" id="CHEBI:456216"/>
        <dbReference type="EC" id="6.2.1.13"/>
    </reaction>
</comment>
<dbReference type="NCBIfam" id="NF004230">
    <property type="entry name" value="PRK05678.1"/>
    <property type="match status" value="1"/>
</dbReference>
<evidence type="ECO:0000256" key="6">
    <source>
        <dbReference type="PIRSR" id="PIRSR001553-1"/>
    </source>
</evidence>